<keyword evidence="3" id="KW-1185">Reference proteome</keyword>
<gene>
    <name evidence="2" type="ORF">EV420DRAFT_1542467</name>
</gene>
<sequence>MHSVRFFVVCVYVSYLSRFLLWILHKVRLAFCFRHALPPNLPVLTTLVLMGPVSLEVSRDFRGVQDMDKSRSLV</sequence>
<evidence type="ECO:0000256" key="1">
    <source>
        <dbReference type="SAM" id="Phobius"/>
    </source>
</evidence>
<protein>
    <submittedName>
        <fullName evidence="2">Uncharacterized protein</fullName>
    </submittedName>
</protein>
<dbReference type="EMBL" id="JAUEPS010000017">
    <property type="protein sequence ID" value="KAK0458475.1"/>
    <property type="molecule type" value="Genomic_DNA"/>
</dbReference>
<name>A0AA39KEH2_ARMTA</name>
<keyword evidence="1" id="KW-1133">Transmembrane helix</keyword>
<dbReference type="AlphaFoldDB" id="A0AA39KEH2"/>
<reference evidence="2" key="1">
    <citation type="submission" date="2023-06" db="EMBL/GenBank/DDBJ databases">
        <authorList>
            <consortium name="Lawrence Berkeley National Laboratory"/>
            <person name="Ahrendt S."/>
            <person name="Sahu N."/>
            <person name="Indic B."/>
            <person name="Wong-Bajracharya J."/>
            <person name="Merenyi Z."/>
            <person name="Ke H.-M."/>
            <person name="Monk M."/>
            <person name="Kocsube S."/>
            <person name="Drula E."/>
            <person name="Lipzen A."/>
            <person name="Balint B."/>
            <person name="Henrissat B."/>
            <person name="Andreopoulos B."/>
            <person name="Martin F.M."/>
            <person name="Harder C.B."/>
            <person name="Rigling D."/>
            <person name="Ford K.L."/>
            <person name="Foster G.D."/>
            <person name="Pangilinan J."/>
            <person name="Papanicolaou A."/>
            <person name="Barry K."/>
            <person name="LaButti K."/>
            <person name="Viragh M."/>
            <person name="Koriabine M."/>
            <person name="Yan M."/>
            <person name="Riley R."/>
            <person name="Champramary S."/>
            <person name="Plett K.L."/>
            <person name="Tsai I.J."/>
            <person name="Slot J."/>
            <person name="Sipos G."/>
            <person name="Plett J."/>
            <person name="Nagy L.G."/>
            <person name="Grigoriev I.V."/>
        </authorList>
    </citation>
    <scope>NUCLEOTIDE SEQUENCE</scope>
    <source>
        <strain evidence="2">CCBAS 213</strain>
    </source>
</reference>
<proteinExistence type="predicted"/>
<dbReference type="GeneID" id="85356710"/>
<comment type="caution">
    <text evidence="2">The sequence shown here is derived from an EMBL/GenBank/DDBJ whole genome shotgun (WGS) entry which is preliminary data.</text>
</comment>
<feature type="transmembrane region" description="Helical" evidence="1">
    <location>
        <begin position="6"/>
        <end position="24"/>
    </location>
</feature>
<accession>A0AA39KEH2</accession>
<dbReference type="Proteomes" id="UP001175211">
    <property type="component" value="Unassembled WGS sequence"/>
</dbReference>
<keyword evidence="1" id="KW-0472">Membrane</keyword>
<evidence type="ECO:0000313" key="3">
    <source>
        <dbReference type="Proteomes" id="UP001175211"/>
    </source>
</evidence>
<evidence type="ECO:0000313" key="2">
    <source>
        <dbReference type="EMBL" id="KAK0458475.1"/>
    </source>
</evidence>
<keyword evidence="1" id="KW-0812">Transmembrane</keyword>
<organism evidence="2 3">
    <name type="scientific">Armillaria tabescens</name>
    <name type="common">Ringless honey mushroom</name>
    <name type="synonym">Agaricus tabescens</name>
    <dbReference type="NCBI Taxonomy" id="1929756"/>
    <lineage>
        <taxon>Eukaryota</taxon>
        <taxon>Fungi</taxon>
        <taxon>Dikarya</taxon>
        <taxon>Basidiomycota</taxon>
        <taxon>Agaricomycotina</taxon>
        <taxon>Agaricomycetes</taxon>
        <taxon>Agaricomycetidae</taxon>
        <taxon>Agaricales</taxon>
        <taxon>Marasmiineae</taxon>
        <taxon>Physalacriaceae</taxon>
        <taxon>Desarmillaria</taxon>
    </lineage>
</organism>
<dbReference type="RefSeq" id="XP_060330745.1">
    <property type="nucleotide sequence ID" value="XM_060473162.1"/>
</dbReference>